<dbReference type="PANTHER" id="PTHR48111:SF1">
    <property type="entry name" value="TWO-COMPONENT RESPONSE REGULATOR ORR33"/>
    <property type="match status" value="1"/>
</dbReference>
<evidence type="ECO:0000256" key="7">
    <source>
        <dbReference type="PROSITE-ProRule" id="PRU01091"/>
    </source>
</evidence>
<dbReference type="AlphaFoldDB" id="A0A238KE19"/>
<evidence type="ECO:0000259" key="9">
    <source>
        <dbReference type="PROSITE" id="PS51755"/>
    </source>
</evidence>
<evidence type="ECO:0000259" key="8">
    <source>
        <dbReference type="PROSITE" id="PS50110"/>
    </source>
</evidence>
<dbReference type="GO" id="GO:0006355">
    <property type="term" value="P:regulation of DNA-templated transcription"/>
    <property type="evidence" value="ECO:0007669"/>
    <property type="project" value="InterPro"/>
</dbReference>
<keyword evidence="5" id="KW-0804">Transcription</keyword>
<dbReference type="SMART" id="SM00862">
    <property type="entry name" value="Trans_reg_C"/>
    <property type="match status" value="1"/>
</dbReference>
<feature type="domain" description="Response regulatory" evidence="8">
    <location>
        <begin position="2"/>
        <end position="116"/>
    </location>
</feature>
<dbReference type="SMART" id="SM00448">
    <property type="entry name" value="REC"/>
    <property type="match status" value="1"/>
</dbReference>
<name>A0A238KE19_9RHOB</name>
<dbReference type="OrthoDB" id="9802426at2"/>
<keyword evidence="1 6" id="KW-0597">Phosphoprotein</keyword>
<proteinExistence type="predicted"/>
<organism evidence="10 11">
    <name type="scientific">Maliponia aquimaris</name>
    <dbReference type="NCBI Taxonomy" id="1673631"/>
    <lineage>
        <taxon>Bacteria</taxon>
        <taxon>Pseudomonadati</taxon>
        <taxon>Pseudomonadota</taxon>
        <taxon>Alphaproteobacteria</taxon>
        <taxon>Rhodobacterales</taxon>
        <taxon>Paracoccaceae</taxon>
        <taxon>Maliponia</taxon>
    </lineage>
</organism>
<evidence type="ECO:0000256" key="5">
    <source>
        <dbReference type="ARBA" id="ARBA00023163"/>
    </source>
</evidence>
<dbReference type="Proteomes" id="UP000207598">
    <property type="component" value="Unassembled WGS sequence"/>
</dbReference>
<dbReference type="EMBL" id="FXYF01000005">
    <property type="protein sequence ID" value="SMX41068.1"/>
    <property type="molecule type" value="Genomic_DNA"/>
</dbReference>
<dbReference type="SUPFAM" id="SSF52172">
    <property type="entry name" value="CheY-like"/>
    <property type="match status" value="1"/>
</dbReference>
<dbReference type="Gene3D" id="1.10.10.10">
    <property type="entry name" value="Winged helix-like DNA-binding domain superfamily/Winged helix DNA-binding domain"/>
    <property type="match status" value="1"/>
</dbReference>
<dbReference type="InterPro" id="IPR039420">
    <property type="entry name" value="WalR-like"/>
</dbReference>
<dbReference type="InterPro" id="IPR001789">
    <property type="entry name" value="Sig_transdc_resp-reg_receiver"/>
</dbReference>
<dbReference type="CDD" id="cd00383">
    <property type="entry name" value="trans_reg_C"/>
    <property type="match status" value="1"/>
</dbReference>
<keyword evidence="11" id="KW-1185">Reference proteome</keyword>
<keyword evidence="3" id="KW-0805">Transcription regulation</keyword>
<accession>A0A238KE19</accession>
<dbReference type="Gene3D" id="3.40.50.2300">
    <property type="match status" value="1"/>
</dbReference>
<keyword evidence="2" id="KW-0902">Two-component regulatory system</keyword>
<evidence type="ECO:0000256" key="2">
    <source>
        <dbReference type="ARBA" id="ARBA00023012"/>
    </source>
</evidence>
<dbReference type="GO" id="GO:0032993">
    <property type="term" value="C:protein-DNA complex"/>
    <property type="evidence" value="ECO:0007669"/>
    <property type="project" value="TreeGrafter"/>
</dbReference>
<dbReference type="PANTHER" id="PTHR48111">
    <property type="entry name" value="REGULATOR OF RPOS"/>
    <property type="match status" value="1"/>
</dbReference>
<evidence type="ECO:0000256" key="6">
    <source>
        <dbReference type="PROSITE-ProRule" id="PRU00169"/>
    </source>
</evidence>
<dbReference type="RefSeq" id="WP_094021175.1">
    <property type="nucleotide sequence ID" value="NZ_FXYF01000005.1"/>
</dbReference>
<dbReference type="PROSITE" id="PS51755">
    <property type="entry name" value="OMPR_PHOB"/>
    <property type="match status" value="1"/>
</dbReference>
<evidence type="ECO:0000256" key="3">
    <source>
        <dbReference type="ARBA" id="ARBA00023015"/>
    </source>
</evidence>
<feature type="DNA-binding region" description="OmpR/PhoB-type" evidence="7">
    <location>
        <begin position="124"/>
        <end position="221"/>
    </location>
</feature>
<dbReference type="GO" id="GO:0005829">
    <property type="term" value="C:cytosol"/>
    <property type="evidence" value="ECO:0007669"/>
    <property type="project" value="TreeGrafter"/>
</dbReference>
<feature type="modified residue" description="4-aspartylphosphate" evidence="6">
    <location>
        <position position="51"/>
    </location>
</feature>
<dbReference type="InterPro" id="IPR001867">
    <property type="entry name" value="OmpR/PhoB-type_DNA-bd"/>
</dbReference>
<dbReference type="Pfam" id="PF00486">
    <property type="entry name" value="Trans_reg_C"/>
    <property type="match status" value="1"/>
</dbReference>
<dbReference type="GO" id="GO:0000976">
    <property type="term" value="F:transcription cis-regulatory region binding"/>
    <property type="evidence" value="ECO:0007669"/>
    <property type="project" value="TreeGrafter"/>
</dbReference>
<sequence length="223" mass="24151">MRILLLEDAVDVAEAICASFAKRGDAVDHVCTVADGLASIEVQDYDVAVLDIGLPDGSGTEVLRALRGRHSATPVLMLTARTKVDDRVSALDSGADDYLVKPFDLRELEARVRALCRRSGADRTGTLAFGNLVFDPASLTATADGAALPLTRREASLLEILLASKGRVVPKDRIFERMFSFNDEDVGLNAVETYVGRLRRKLDGSSLSIRTLRGLGYQLVEDT</sequence>
<gene>
    <name evidence="10" type="primary">tctD</name>
    <name evidence="10" type="ORF">MAA8898_02358</name>
</gene>
<keyword evidence="4 7" id="KW-0238">DNA-binding</keyword>
<dbReference type="InterPro" id="IPR036388">
    <property type="entry name" value="WH-like_DNA-bd_sf"/>
</dbReference>
<reference evidence="10 11" key="1">
    <citation type="submission" date="2017-05" db="EMBL/GenBank/DDBJ databases">
        <authorList>
            <person name="Song R."/>
            <person name="Chenine A.L."/>
            <person name="Ruprecht R.M."/>
        </authorList>
    </citation>
    <scope>NUCLEOTIDE SEQUENCE [LARGE SCALE GENOMIC DNA]</scope>
    <source>
        <strain evidence="10 11">CECT 8898</strain>
    </source>
</reference>
<dbReference type="PROSITE" id="PS50110">
    <property type="entry name" value="RESPONSE_REGULATORY"/>
    <property type="match status" value="1"/>
</dbReference>
<dbReference type="InterPro" id="IPR011006">
    <property type="entry name" value="CheY-like_superfamily"/>
</dbReference>
<evidence type="ECO:0000256" key="1">
    <source>
        <dbReference type="ARBA" id="ARBA00022553"/>
    </source>
</evidence>
<protein>
    <submittedName>
        <fullName evidence="10">Transcriptional regulatory protein tctD</fullName>
    </submittedName>
</protein>
<dbReference type="CDD" id="cd17624">
    <property type="entry name" value="REC_OmpR_PmrA-like"/>
    <property type="match status" value="1"/>
</dbReference>
<feature type="domain" description="OmpR/PhoB-type" evidence="9">
    <location>
        <begin position="124"/>
        <end position="221"/>
    </location>
</feature>
<dbReference type="Gene3D" id="6.10.250.690">
    <property type="match status" value="1"/>
</dbReference>
<evidence type="ECO:0000313" key="10">
    <source>
        <dbReference type="EMBL" id="SMX41068.1"/>
    </source>
</evidence>
<evidence type="ECO:0000256" key="4">
    <source>
        <dbReference type="ARBA" id="ARBA00023125"/>
    </source>
</evidence>
<dbReference type="Pfam" id="PF00072">
    <property type="entry name" value="Response_reg"/>
    <property type="match status" value="1"/>
</dbReference>
<evidence type="ECO:0000313" key="11">
    <source>
        <dbReference type="Proteomes" id="UP000207598"/>
    </source>
</evidence>
<dbReference type="GO" id="GO:0000156">
    <property type="term" value="F:phosphorelay response regulator activity"/>
    <property type="evidence" value="ECO:0007669"/>
    <property type="project" value="TreeGrafter"/>
</dbReference>